<keyword evidence="3" id="KW-1185">Reference proteome</keyword>
<dbReference type="Pfam" id="PF03473">
    <property type="entry name" value="MOSC"/>
    <property type="match status" value="1"/>
</dbReference>
<dbReference type="SUPFAM" id="SSF141673">
    <property type="entry name" value="MOSC N-terminal domain-like"/>
    <property type="match status" value="1"/>
</dbReference>
<organism evidence="2 3">
    <name type="scientific">Pristionchus mayeri</name>
    <dbReference type="NCBI Taxonomy" id="1317129"/>
    <lineage>
        <taxon>Eukaryota</taxon>
        <taxon>Metazoa</taxon>
        <taxon>Ecdysozoa</taxon>
        <taxon>Nematoda</taxon>
        <taxon>Chromadorea</taxon>
        <taxon>Rhabditida</taxon>
        <taxon>Rhabditina</taxon>
        <taxon>Diplogasteromorpha</taxon>
        <taxon>Diplogasteroidea</taxon>
        <taxon>Neodiplogasteridae</taxon>
        <taxon>Pristionchus</taxon>
    </lineage>
</organism>
<evidence type="ECO:0000313" key="3">
    <source>
        <dbReference type="Proteomes" id="UP001328107"/>
    </source>
</evidence>
<dbReference type="GO" id="GO:0030170">
    <property type="term" value="F:pyridoxal phosphate binding"/>
    <property type="evidence" value="ECO:0007669"/>
    <property type="project" value="InterPro"/>
</dbReference>
<dbReference type="Pfam" id="PF03476">
    <property type="entry name" value="MOSC_N"/>
    <property type="match status" value="1"/>
</dbReference>
<reference evidence="3" key="1">
    <citation type="submission" date="2022-10" db="EMBL/GenBank/DDBJ databases">
        <title>Genome assembly of Pristionchus species.</title>
        <authorList>
            <person name="Yoshida K."/>
            <person name="Sommer R.J."/>
        </authorList>
    </citation>
    <scope>NUCLEOTIDE SEQUENCE [LARGE SCALE GENOMIC DNA]</scope>
    <source>
        <strain evidence="3">RS5460</strain>
    </source>
</reference>
<feature type="domain" description="MOSC" evidence="1">
    <location>
        <begin position="184"/>
        <end position="343"/>
    </location>
</feature>
<evidence type="ECO:0000259" key="1">
    <source>
        <dbReference type="PROSITE" id="PS51340"/>
    </source>
</evidence>
<dbReference type="PROSITE" id="PS51340">
    <property type="entry name" value="MOSC"/>
    <property type="match status" value="1"/>
</dbReference>
<dbReference type="InterPro" id="IPR005302">
    <property type="entry name" value="MoCF_Sase_C"/>
</dbReference>
<dbReference type="SUPFAM" id="SSF50800">
    <property type="entry name" value="PK beta-barrel domain-like"/>
    <property type="match status" value="1"/>
</dbReference>
<comment type="caution">
    <text evidence="2">The sequence shown here is derived from an EMBL/GenBank/DDBJ whole genome shotgun (WGS) entry which is preliminary data.</text>
</comment>
<sequence length="345" mass="39011">IYRVLFAPANGEWLAVGRVGTLHIYPVKSCYRKEVNFNLSLNLSKRLKNVDFLHCRDGGVSHGEHFDRQFVVIDEDSEMMCTARQIPKLAILKVDVCARFLTVTTPEGAKATVNLEEVVEKKEWRNAILRKGQSSMGLDCGEEIADLLNQYCQSIYGVRMLYYPPTNKSKVDLLSWIWKLIGSRNPVRSFLSELRTSSSKLQSPKPDKFKVSYVEKSPFYVITESSLASLNERLDRPVTAANFRPNIVIEGNTAWDEDRWAQVKFGDETVLNCDQLCTRCTVTTVDPENGTKDAAMEPVKTMRDFRPVPDGRFVNGRTGPVFGINASLEAPGLIRKGQIVYVKYK</sequence>
<dbReference type="InterPro" id="IPR011037">
    <property type="entry name" value="Pyrv_Knase-like_insert_dom_sf"/>
</dbReference>
<dbReference type="AlphaFoldDB" id="A0AAN5CJ34"/>
<dbReference type="Proteomes" id="UP001328107">
    <property type="component" value="Unassembled WGS sequence"/>
</dbReference>
<dbReference type="InterPro" id="IPR052716">
    <property type="entry name" value="MOSC_domain"/>
</dbReference>
<dbReference type="PANTHER" id="PTHR36930:SF1">
    <property type="entry name" value="MOSC DOMAIN-CONTAINING PROTEIN"/>
    <property type="match status" value="1"/>
</dbReference>
<name>A0AAN5CJ34_9BILA</name>
<protein>
    <recommendedName>
        <fullName evidence="1">MOSC domain-containing protein</fullName>
    </recommendedName>
</protein>
<dbReference type="InterPro" id="IPR005303">
    <property type="entry name" value="MOCOS_middle"/>
</dbReference>
<dbReference type="PANTHER" id="PTHR36930">
    <property type="entry name" value="METAL-SULFUR CLUSTER BIOSYNTHESIS PROTEINS YUAD-RELATED"/>
    <property type="match status" value="1"/>
</dbReference>
<evidence type="ECO:0000313" key="2">
    <source>
        <dbReference type="EMBL" id="GMR45296.1"/>
    </source>
</evidence>
<gene>
    <name evidence="2" type="ORF">PMAYCL1PPCAC_15491</name>
</gene>
<accession>A0AAN5CJ34</accession>
<dbReference type="GO" id="GO:0030151">
    <property type="term" value="F:molybdenum ion binding"/>
    <property type="evidence" value="ECO:0007669"/>
    <property type="project" value="InterPro"/>
</dbReference>
<dbReference type="EMBL" id="BTRK01000004">
    <property type="protein sequence ID" value="GMR45296.1"/>
    <property type="molecule type" value="Genomic_DNA"/>
</dbReference>
<feature type="non-terminal residue" evidence="2">
    <location>
        <position position="1"/>
    </location>
</feature>
<dbReference type="GO" id="GO:0003824">
    <property type="term" value="F:catalytic activity"/>
    <property type="evidence" value="ECO:0007669"/>
    <property type="project" value="InterPro"/>
</dbReference>
<proteinExistence type="predicted"/>